<dbReference type="RefSeq" id="WP_010751831.1">
    <property type="nucleotide sequence ID" value="NZ_KB946280.1"/>
</dbReference>
<dbReference type="SUPFAM" id="SSF52266">
    <property type="entry name" value="SGNH hydrolase"/>
    <property type="match status" value="1"/>
</dbReference>
<dbReference type="Pfam" id="PF13472">
    <property type="entry name" value="Lipase_GDSL_2"/>
    <property type="match status" value="1"/>
</dbReference>
<sequence length="678" mass="75076">MELDKFREVDLVIDHVNNHFFQNQFVSQNDNAGRSLTVQVTNNGVIGEVPGLTLNLRWHNRNSGLTDLSPFNLIDKEHSVFQIYYPKNMLNPGTVVASIQIIQNGQVSHSRQFEITVQQLQGEAKGIITKAEYGALIDALADANKFRTDIDRLNLEKASVTQMNALKEATDLSLARKVDKNGNEQVTYAMLSQDVKMKFTGGSVAVVGTNAVNTSNLVNDAVTTRKRTPLGEFATIVSSMTPNIDTTNRTISFGDTFTRLIYRNKTIGANQLNGKTITIGGDADGNFVYFNVESGVLSYKVGLADLEENDLFLGYCFWGTKFFFFNFPFTVDGLFPTNIESIPNKSATPLLRGGQLVSIKPILIDPTNKNIHFPNAHLAVVSGTTSYSLAYLKDEIMDLSNDSASYMCFDTETNELISLSRINLINEKQIYLGYINWGSSFAVDIVANYAVIDGIAQGNITKRWLGKTGVFLGDSITYGDNGIGTGKNSNSWTAQMIPLAGFSSIRNLGKKGSRVAMSPGRTDSFVERIEEITDVDGVITIWGGINDFHWNVPLGSDLDTEKTTFKGAYKYVLKTILENNPNAKILCITPMKSTKYIATYNENGQLNTNDVGATQEDYVQAIKIIAQFYSVPVLDMFAQSNMNPFITSHEKWFGDGLHPSNEGYLRIAKQIHHRLEIL</sequence>
<keyword evidence="4" id="KW-1185">Reference proteome</keyword>
<evidence type="ECO:0000313" key="3">
    <source>
        <dbReference type="EMBL" id="EOH88813.1"/>
    </source>
</evidence>
<dbReference type="EMBL" id="AJAN01000026">
    <property type="protein sequence ID" value="EOH88813.1"/>
    <property type="molecule type" value="Genomic_DNA"/>
</dbReference>
<dbReference type="InterPro" id="IPR051532">
    <property type="entry name" value="Ester_Hydrolysis_Enzymes"/>
</dbReference>
<dbReference type="Proteomes" id="UP000013866">
    <property type="component" value="Unassembled WGS sequence"/>
</dbReference>
<dbReference type="EMBL" id="AJAN01000049">
    <property type="protein sequence ID" value="EOH82945.1"/>
    <property type="molecule type" value="Genomic_DNA"/>
</dbReference>
<feature type="domain" description="SGNH hydrolase-type esterase" evidence="1">
    <location>
        <begin position="471"/>
        <end position="664"/>
    </location>
</feature>
<name>A0ABN0KCN2_9ENTE</name>
<evidence type="ECO:0000313" key="4">
    <source>
        <dbReference type="Proteomes" id="UP000013866"/>
    </source>
</evidence>
<reference evidence="2 4" key="1">
    <citation type="submission" date="2013-02" db="EMBL/GenBank/DDBJ databases">
        <title>The Genome Sequence of Enterococcus villorum ATCC_700913.</title>
        <authorList>
            <consortium name="The Broad Institute Genome Sequencing Platform"/>
            <consortium name="The Broad Institute Genome Sequencing Center for Infectious Disease"/>
            <person name="Earl A.M."/>
            <person name="Gilmore M.S."/>
            <person name="Lebreton F."/>
            <person name="Walker B."/>
            <person name="Young S.K."/>
            <person name="Zeng Q."/>
            <person name="Gargeya S."/>
            <person name="Fitzgerald M."/>
            <person name="Haas B."/>
            <person name="Abouelleil A."/>
            <person name="Alvarado L."/>
            <person name="Arachchi H.M."/>
            <person name="Berlin A.M."/>
            <person name="Chapman S.B."/>
            <person name="Dewar J."/>
            <person name="Goldberg J."/>
            <person name="Griggs A."/>
            <person name="Gujja S."/>
            <person name="Hansen M."/>
            <person name="Howarth C."/>
            <person name="Imamovic A."/>
            <person name="Larimer J."/>
            <person name="McCowan C."/>
            <person name="Murphy C."/>
            <person name="Neiman D."/>
            <person name="Pearson M."/>
            <person name="Priest M."/>
            <person name="Roberts A."/>
            <person name="Saif S."/>
            <person name="Shea T."/>
            <person name="Sisk P."/>
            <person name="Sykes S."/>
            <person name="Wortman J."/>
            <person name="Nusbaum C."/>
            <person name="Birren B."/>
        </authorList>
    </citation>
    <scope>NUCLEOTIDE SEQUENCE [LARGE SCALE GENOMIC DNA]</scope>
    <source>
        <strain evidence="2 4">ATCC 700913</strain>
    </source>
</reference>
<evidence type="ECO:0000313" key="2">
    <source>
        <dbReference type="EMBL" id="EOH82945.1"/>
    </source>
</evidence>
<dbReference type="PANTHER" id="PTHR30383">
    <property type="entry name" value="THIOESTERASE 1/PROTEASE 1/LYSOPHOSPHOLIPASE L1"/>
    <property type="match status" value="1"/>
</dbReference>
<dbReference type="Gene3D" id="2.60.40.3350">
    <property type="match status" value="1"/>
</dbReference>
<dbReference type="CDD" id="cd00229">
    <property type="entry name" value="SGNH_hydrolase"/>
    <property type="match status" value="1"/>
</dbReference>
<accession>A0ABN0KCN2</accession>
<dbReference type="InterPro" id="IPR036514">
    <property type="entry name" value="SGNH_hydro_sf"/>
</dbReference>
<gene>
    <name evidence="3" type="ORF">UAO_01919</name>
    <name evidence="2" type="ORF">UAO_02911</name>
</gene>
<dbReference type="Gene3D" id="3.40.50.1110">
    <property type="entry name" value="SGNH hydrolase"/>
    <property type="match status" value="1"/>
</dbReference>
<dbReference type="PANTHER" id="PTHR30383:SF29">
    <property type="entry name" value="SGNH HYDROLASE-TYPE ESTERASE DOMAIN-CONTAINING PROTEIN"/>
    <property type="match status" value="1"/>
</dbReference>
<comment type="caution">
    <text evidence="2">The sequence shown here is derived from an EMBL/GenBank/DDBJ whole genome shotgun (WGS) entry which is preliminary data.</text>
</comment>
<protein>
    <recommendedName>
        <fullName evidence="1">SGNH hydrolase-type esterase domain-containing protein</fullName>
    </recommendedName>
</protein>
<evidence type="ECO:0000259" key="1">
    <source>
        <dbReference type="Pfam" id="PF13472"/>
    </source>
</evidence>
<organism evidence="2 4">
    <name type="scientific">Enterococcus villorum ATCC 700913</name>
    <dbReference type="NCBI Taxonomy" id="1158604"/>
    <lineage>
        <taxon>Bacteria</taxon>
        <taxon>Bacillati</taxon>
        <taxon>Bacillota</taxon>
        <taxon>Bacilli</taxon>
        <taxon>Lactobacillales</taxon>
        <taxon>Enterococcaceae</taxon>
        <taxon>Enterococcus</taxon>
    </lineage>
</organism>
<proteinExistence type="predicted"/>
<dbReference type="InterPro" id="IPR013830">
    <property type="entry name" value="SGNH_hydro"/>
</dbReference>